<dbReference type="RefSeq" id="WP_196936830.1">
    <property type="nucleotide sequence ID" value="NZ_MU158698.1"/>
</dbReference>
<sequence length="147" mass="17374">MIENTINRLKFLLATIPTKLQEIDENIFSERSMPNKWSKKEILGHLIDSATNNHQRFIRCQFEENPLISYDQEKWVQTSNYQAADKRQLIDFWTAYNSHLVHIMTAIPQEKLTNSCKMIDGSTHTLAFLINDYVDHLEHHLKQLVNY</sequence>
<gene>
    <name evidence="2" type="ORF">C4F49_14930</name>
</gene>
<organism evidence="2 3">
    <name type="scientific">Sphingobacterium hungaricum</name>
    <dbReference type="NCBI Taxonomy" id="2082723"/>
    <lineage>
        <taxon>Bacteria</taxon>
        <taxon>Pseudomonadati</taxon>
        <taxon>Bacteroidota</taxon>
        <taxon>Sphingobacteriia</taxon>
        <taxon>Sphingobacteriales</taxon>
        <taxon>Sphingobacteriaceae</taxon>
        <taxon>Sphingobacterium</taxon>
    </lineage>
</organism>
<dbReference type="Proteomes" id="UP000616201">
    <property type="component" value="Unassembled WGS sequence"/>
</dbReference>
<feature type="domain" description="DinB-like" evidence="1">
    <location>
        <begin position="20"/>
        <end position="144"/>
    </location>
</feature>
<protein>
    <submittedName>
        <fullName evidence="2">DinB family protein</fullName>
    </submittedName>
</protein>
<evidence type="ECO:0000313" key="2">
    <source>
        <dbReference type="EMBL" id="MBE8714976.1"/>
    </source>
</evidence>
<evidence type="ECO:0000259" key="1">
    <source>
        <dbReference type="Pfam" id="PF12867"/>
    </source>
</evidence>
<proteinExistence type="predicted"/>
<dbReference type="AlphaFoldDB" id="A0A928UX92"/>
<dbReference type="Pfam" id="PF12867">
    <property type="entry name" value="DinB_2"/>
    <property type="match status" value="1"/>
</dbReference>
<dbReference type="EMBL" id="PRDK01000009">
    <property type="protein sequence ID" value="MBE8714976.1"/>
    <property type="molecule type" value="Genomic_DNA"/>
</dbReference>
<dbReference type="SUPFAM" id="SSF109854">
    <property type="entry name" value="DinB/YfiT-like putative metalloenzymes"/>
    <property type="match status" value="1"/>
</dbReference>
<comment type="caution">
    <text evidence="2">The sequence shown here is derived from an EMBL/GenBank/DDBJ whole genome shotgun (WGS) entry which is preliminary data.</text>
</comment>
<reference evidence="2" key="1">
    <citation type="submission" date="2018-02" db="EMBL/GenBank/DDBJ databases">
        <authorList>
            <person name="Vasarhelyi B.M."/>
            <person name="Deshmukh S."/>
            <person name="Balint B."/>
            <person name="Kukolya J."/>
        </authorList>
    </citation>
    <scope>NUCLEOTIDE SEQUENCE</scope>
    <source>
        <strain evidence="2">KB22</strain>
    </source>
</reference>
<keyword evidence="3" id="KW-1185">Reference proteome</keyword>
<name>A0A928UX92_9SPHI</name>
<evidence type="ECO:0000313" key="3">
    <source>
        <dbReference type="Proteomes" id="UP000616201"/>
    </source>
</evidence>
<accession>A0A928UX92</accession>
<dbReference type="Gene3D" id="1.20.120.450">
    <property type="entry name" value="dinb family like domain"/>
    <property type="match status" value="1"/>
</dbReference>
<dbReference type="InterPro" id="IPR034660">
    <property type="entry name" value="DinB/YfiT-like"/>
</dbReference>
<dbReference type="InterPro" id="IPR024775">
    <property type="entry name" value="DinB-like"/>
</dbReference>